<comment type="caution">
    <text evidence="1">The sequence shown here is derived from an EMBL/GenBank/DDBJ whole genome shotgun (WGS) entry which is preliminary data.</text>
</comment>
<keyword evidence="2" id="KW-1185">Reference proteome</keyword>
<protein>
    <submittedName>
        <fullName evidence="1">Uncharacterized protein</fullName>
    </submittedName>
</protein>
<proteinExistence type="predicted"/>
<name>A0A9P4HF52_9PLEO</name>
<dbReference type="AlphaFoldDB" id="A0A9P4HF52"/>
<organism evidence="1 2">
    <name type="scientific">Setomelanomma holmii</name>
    <dbReference type="NCBI Taxonomy" id="210430"/>
    <lineage>
        <taxon>Eukaryota</taxon>
        <taxon>Fungi</taxon>
        <taxon>Dikarya</taxon>
        <taxon>Ascomycota</taxon>
        <taxon>Pezizomycotina</taxon>
        <taxon>Dothideomycetes</taxon>
        <taxon>Pleosporomycetidae</taxon>
        <taxon>Pleosporales</taxon>
        <taxon>Pleosporineae</taxon>
        <taxon>Phaeosphaeriaceae</taxon>
        <taxon>Setomelanomma</taxon>
    </lineage>
</organism>
<evidence type="ECO:0000313" key="2">
    <source>
        <dbReference type="Proteomes" id="UP000799777"/>
    </source>
</evidence>
<sequence length="322" mass="36214">MVAPLDYIPSPWAKRCVLGHGDEQSDGSDSACPGETEALIRQLQEWHNYQQDPLSRVRSLEDELSQAHKREGAVAANLTAAYDKEANLKAQARVQEKESLRLEIGWGELQWEKNKLAKWKELEITEAKVATRAIVRKESNIASENEGPEDALDGTSNLNATAASEDRSHGLEDAEFSEPAFVVADYFDIQLLRRHDYYEGWYDCLMMMHKKRSGKETRSRDANGTNLATSPPNAGANAGILFAFVALCQEHKPEWSTRLDDRSWIMDLLFPEGYDKHDEFWVGFANGVEYAEKFFVSYLAEEQASVASGEGDQDNRYGKSAP</sequence>
<accession>A0A9P4HF52</accession>
<reference evidence="1" key="1">
    <citation type="journal article" date="2020" name="Stud. Mycol.">
        <title>101 Dothideomycetes genomes: a test case for predicting lifestyles and emergence of pathogens.</title>
        <authorList>
            <person name="Haridas S."/>
            <person name="Albert R."/>
            <person name="Binder M."/>
            <person name="Bloem J."/>
            <person name="Labutti K."/>
            <person name="Salamov A."/>
            <person name="Andreopoulos B."/>
            <person name="Baker S."/>
            <person name="Barry K."/>
            <person name="Bills G."/>
            <person name="Bluhm B."/>
            <person name="Cannon C."/>
            <person name="Castanera R."/>
            <person name="Culley D."/>
            <person name="Daum C."/>
            <person name="Ezra D."/>
            <person name="Gonzalez J."/>
            <person name="Henrissat B."/>
            <person name="Kuo A."/>
            <person name="Liang C."/>
            <person name="Lipzen A."/>
            <person name="Lutzoni F."/>
            <person name="Magnuson J."/>
            <person name="Mondo S."/>
            <person name="Nolan M."/>
            <person name="Ohm R."/>
            <person name="Pangilinan J."/>
            <person name="Park H.-J."/>
            <person name="Ramirez L."/>
            <person name="Alfaro M."/>
            <person name="Sun H."/>
            <person name="Tritt A."/>
            <person name="Yoshinaga Y."/>
            <person name="Zwiers L.-H."/>
            <person name="Turgeon B."/>
            <person name="Goodwin S."/>
            <person name="Spatafora J."/>
            <person name="Crous P."/>
            <person name="Grigoriev I."/>
        </authorList>
    </citation>
    <scope>NUCLEOTIDE SEQUENCE</scope>
    <source>
        <strain evidence="1">CBS 110217</strain>
    </source>
</reference>
<dbReference type="Proteomes" id="UP000799777">
    <property type="component" value="Unassembled WGS sequence"/>
</dbReference>
<gene>
    <name evidence="1" type="ORF">EK21DRAFT_110346</name>
</gene>
<dbReference type="OrthoDB" id="3800276at2759"/>
<evidence type="ECO:0000313" key="1">
    <source>
        <dbReference type="EMBL" id="KAF2032137.1"/>
    </source>
</evidence>
<dbReference type="EMBL" id="ML978175">
    <property type="protein sequence ID" value="KAF2032137.1"/>
    <property type="molecule type" value="Genomic_DNA"/>
</dbReference>